<feature type="binding site" evidence="11">
    <location>
        <position position="211"/>
    </location>
    <ligand>
        <name>FMN</name>
        <dbReference type="ChEBI" id="CHEBI:58210"/>
    </ligand>
</feature>
<reference evidence="13 14" key="1">
    <citation type="submission" date="2015-11" db="EMBL/GenBank/DDBJ databases">
        <title>Genomic analysis of 38 Legionella species identifies large and diverse effector repertoires.</title>
        <authorList>
            <person name="Burstein D."/>
            <person name="Amaro F."/>
            <person name="Zusman T."/>
            <person name="Lifshitz Z."/>
            <person name="Cohen O."/>
            <person name="Gilbert J.A."/>
            <person name="Pupko T."/>
            <person name="Shuman H.A."/>
            <person name="Segal G."/>
        </authorList>
    </citation>
    <scope>NUCLEOTIDE SEQUENCE [LARGE SCALE GENOMIC DNA]</scope>
    <source>
        <strain evidence="13 14">Bercovier 4</strain>
    </source>
</reference>
<keyword evidence="8 11" id="KW-0560">Oxidoreductase</keyword>
<dbReference type="InterPro" id="IPR050074">
    <property type="entry name" value="DHO_dehydrogenase"/>
</dbReference>
<feature type="binding site" evidence="11">
    <location>
        <position position="166"/>
    </location>
    <ligand>
        <name>FMN</name>
        <dbReference type="ChEBI" id="CHEBI:58210"/>
    </ligand>
</feature>
<dbReference type="PANTHER" id="PTHR48109">
    <property type="entry name" value="DIHYDROOROTATE DEHYDROGENASE (QUINONE), MITOCHONDRIAL-RELATED"/>
    <property type="match status" value="1"/>
</dbReference>
<evidence type="ECO:0000256" key="5">
    <source>
        <dbReference type="ARBA" id="ARBA00022630"/>
    </source>
</evidence>
<comment type="function">
    <text evidence="1 11">Catalyzes the conversion of dihydroorotate to orotate with quinone as electron acceptor.</text>
</comment>
<evidence type="ECO:0000259" key="12">
    <source>
        <dbReference type="Pfam" id="PF01180"/>
    </source>
</evidence>
<evidence type="ECO:0000256" key="9">
    <source>
        <dbReference type="ARBA" id="ARBA00023136"/>
    </source>
</evidence>
<feature type="active site" description="Nucleophile" evidence="11">
    <location>
        <position position="169"/>
    </location>
</feature>
<feature type="domain" description="Dihydroorotate dehydrogenase catalytic" evidence="12">
    <location>
        <begin position="42"/>
        <end position="331"/>
    </location>
</feature>
<feature type="binding site" evidence="11">
    <location>
        <begin position="312"/>
        <end position="313"/>
    </location>
    <ligand>
        <name>FMN</name>
        <dbReference type="ChEBI" id="CHEBI:58210"/>
    </ligand>
</feature>
<dbReference type="Pfam" id="PF01180">
    <property type="entry name" value="DHO_dh"/>
    <property type="match status" value="1"/>
</dbReference>
<dbReference type="OrthoDB" id="9802377at2"/>
<comment type="pathway">
    <text evidence="3 11">Pyrimidine metabolism; UMP biosynthesis via de novo pathway; orotate from (S)-dihydroorotate (quinone route): step 1/1.</text>
</comment>
<feature type="binding site" evidence="11">
    <location>
        <position position="291"/>
    </location>
    <ligand>
        <name>FMN</name>
        <dbReference type="ChEBI" id="CHEBI:58210"/>
    </ligand>
</feature>
<dbReference type="InterPro" id="IPR013785">
    <property type="entry name" value="Aldolase_TIM"/>
</dbReference>
<comment type="subunit">
    <text evidence="11">Monomer.</text>
</comment>
<comment type="catalytic activity">
    <reaction evidence="10 11">
        <text>(S)-dihydroorotate + a quinone = orotate + a quinol</text>
        <dbReference type="Rhea" id="RHEA:30187"/>
        <dbReference type="ChEBI" id="CHEBI:24646"/>
        <dbReference type="ChEBI" id="CHEBI:30839"/>
        <dbReference type="ChEBI" id="CHEBI:30864"/>
        <dbReference type="ChEBI" id="CHEBI:132124"/>
        <dbReference type="EC" id="1.3.5.2"/>
    </reaction>
</comment>
<dbReference type="NCBIfam" id="NF003652">
    <property type="entry name" value="PRK05286.2-5"/>
    <property type="match status" value="1"/>
</dbReference>
<feature type="binding site" evidence="11">
    <location>
        <position position="171"/>
    </location>
    <ligand>
        <name>substrate</name>
    </ligand>
</feature>
<feature type="binding site" evidence="11">
    <location>
        <position position="60"/>
    </location>
    <ligand>
        <name>substrate</name>
    </ligand>
</feature>
<dbReference type="SUPFAM" id="SSF51395">
    <property type="entry name" value="FMN-linked oxidoreductases"/>
    <property type="match status" value="1"/>
</dbReference>
<dbReference type="Gene3D" id="3.20.20.70">
    <property type="entry name" value="Aldolase class I"/>
    <property type="match status" value="1"/>
</dbReference>
<dbReference type="NCBIfam" id="TIGR01036">
    <property type="entry name" value="pyrD_sub2"/>
    <property type="match status" value="1"/>
</dbReference>
<feature type="binding site" evidence="11">
    <location>
        <position position="239"/>
    </location>
    <ligand>
        <name>FMN</name>
        <dbReference type="ChEBI" id="CHEBI:58210"/>
    </ligand>
</feature>
<dbReference type="InterPro" id="IPR001295">
    <property type="entry name" value="Dihydroorotate_DH_CS"/>
</dbReference>
<dbReference type="CDD" id="cd04738">
    <property type="entry name" value="DHOD_2_like"/>
    <property type="match status" value="1"/>
</dbReference>
<gene>
    <name evidence="11 13" type="primary">pyrD</name>
    <name evidence="13" type="ORF">Lisr_2183</name>
</gene>
<dbReference type="UniPathway" id="UPA00070">
    <property type="reaction ID" value="UER00946"/>
</dbReference>
<comment type="caution">
    <text evidence="13">The sequence shown here is derived from an EMBL/GenBank/DDBJ whole genome shotgun (WGS) entry which is preliminary data.</text>
</comment>
<comment type="cofactor">
    <cofactor evidence="11">
        <name>FMN</name>
        <dbReference type="ChEBI" id="CHEBI:58210"/>
    </cofactor>
    <text evidence="11">Binds 1 FMN per subunit.</text>
</comment>
<dbReference type="GO" id="GO:0006207">
    <property type="term" value="P:'de novo' pyrimidine nucleobase biosynthetic process"/>
    <property type="evidence" value="ECO:0007669"/>
    <property type="project" value="UniProtKB-UniRule"/>
</dbReference>
<feature type="binding site" evidence="11">
    <location>
        <position position="262"/>
    </location>
    <ligand>
        <name>FMN</name>
        <dbReference type="ChEBI" id="CHEBI:58210"/>
    </ligand>
</feature>
<dbReference type="AlphaFoldDB" id="A0A0W0V7F6"/>
<dbReference type="PATRIC" id="fig|454.4.peg.2385"/>
<name>A0A0W0V7F6_9GAMM</name>
<organism evidence="13 14">
    <name type="scientific">Legionella israelensis</name>
    <dbReference type="NCBI Taxonomy" id="454"/>
    <lineage>
        <taxon>Bacteria</taxon>
        <taxon>Pseudomonadati</taxon>
        <taxon>Pseudomonadota</taxon>
        <taxon>Gammaproteobacteria</taxon>
        <taxon>Legionellales</taxon>
        <taxon>Legionellaceae</taxon>
        <taxon>Legionella</taxon>
    </lineage>
</organism>
<sequence length="335" mass="37018">MYKLIRPLLFRLDAETAHTKTLSALHWLPSCCFKKPAESPVQAMGLSFSHPVGLAAGLDKNAKHLNALAKLGFSFIEVGTVTPRPQSGNPKPRLFRLPQAEALINRMGFNNEGVDALISNISDAHYQGILGINIGKNKDTPLNKAVEDYIYCMEKVYPYASYITVNISSPNTPDLRRLQQKNYFEQLLSDLTQHRLKLRDQFHRHVPMAVKLSPDEDEESLKRMADAVMFYDVEGIIATNTTCARGSVGHLPNGQEEGGLSGRPLAERSTHCLRLLKTCVGDKVTLIGVGGIDSIEVARQKMQAGASLLQLYTGLIYQGPALVSQLSRELDLSIY</sequence>
<evidence type="ECO:0000256" key="11">
    <source>
        <dbReference type="HAMAP-Rule" id="MF_00225"/>
    </source>
</evidence>
<dbReference type="InterPro" id="IPR005719">
    <property type="entry name" value="Dihydroorotate_DH_2"/>
</dbReference>
<dbReference type="GO" id="GO:0044205">
    <property type="term" value="P:'de novo' UMP biosynthetic process"/>
    <property type="evidence" value="ECO:0007669"/>
    <property type="project" value="UniProtKB-UniRule"/>
</dbReference>
<dbReference type="InterPro" id="IPR012135">
    <property type="entry name" value="Dihydroorotate_DH_1_2"/>
</dbReference>
<dbReference type="Proteomes" id="UP000054761">
    <property type="component" value="Unassembled WGS sequence"/>
</dbReference>
<dbReference type="InterPro" id="IPR005720">
    <property type="entry name" value="Dihydroorotate_DH_cat"/>
</dbReference>
<keyword evidence="9 11" id="KW-0472">Membrane</keyword>
<feature type="binding site" evidence="11">
    <location>
        <position position="166"/>
    </location>
    <ligand>
        <name>substrate</name>
    </ligand>
</feature>
<evidence type="ECO:0000256" key="2">
    <source>
        <dbReference type="ARBA" id="ARBA00004370"/>
    </source>
</evidence>
<evidence type="ECO:0000256" key="8">
    <source>
        <dbReference type="ARBA" id="ARBA00023002"/>
    </source>
</evidence>
<evidence type="ECO:0000256" key="4">
    <source>
        <dbReference type="ARBA" id="ARBA00005359"/>
    </source>
</evidence>
<feature type="binding site" evidence="11">
    <location>
        <begin position="56"/>
        <end position="60"/>
    </location>
    <ligand>
        <name>FMN</name>
        <dbReference type="ChEBI" id="CHEBI:58210"/>
    </ligand>
</feature>
<evidence type="ECO:0000256" key="3">
    <source>
        <dbReference type="ARBA" id="ARBA00005161"/>
    </source>
</evidence>
<keyword evidence="14" id="KW-1185">Reference proteome</keyword>
<evidence type="ECO:0000256" key="7">
    <source>
        <dbReference type="ARBA" id="ARBA00022975"/>
    </source>
</evidence>
<dbReference type="GO" id="GO:0005886">
    <property type="term" value="C:plasma membrane"/>
    <property type="evidence" value="ECO:0007669"/>
    <property type="project" value="UniProtKB-SubCell"/>
</dbReference>
<keyword evidence="5 11" id="KW-0285">Flavoprotein</keyword>
<dbReference type="RefSeq" id="WP_058502487.1">
    <property type="nucleotide sequence ID" value="NZ_CAAAJA010000065.1"/>
</dbReference>
<dbReference type="PROSITE" id="PS00912">
    <property type="entry name" value="DHODEHASE_2"/>
    <property type="match status" value="1"/>
</dbReference>
<feature type="binding site" evidence="11">
    <location>
        <position position="80"/>
    </location>
    <ligand>
        <name>FMN</name>
        <dbReference type="ChEBI" id="CHEBI:58210"/>
    </ligand>
</feature>
<dbReference type="HAMAP" id="MF_00225">
    <property type="entry name" value="DHO_dh_type2"/>
    <property type="match status" value="1"/>
</dbReference>
<feature type="binding site" evidence="11">
    <location>
        <begin position="240"/>
        <end position="241"/>
    </location>
    <ligand>
        <name>substrate</name>
    </ligand>
</feature>
<keyword evidence="11" id="KW-1003">Cell membrane</keyword>
<comment type="similarity">
    <text evidence="4 11">Belongs to the dihydroorotate dehydrogenase family. Type 2 subfamily.</text>
</comment>
<dbReference type="GO" id="GO:0106430">
    <property type="term" value="F:dihydroorotate dehydrogenase (quinone) activity"/>
    <property type="evidence" value="ECO:0007669"/>
    <property type="project" value="UniProtKB-EC"/>
</dbReference>
<evidence type="ECO:0000256" key="10">
    <source>
        <dbReference type="ARBA" id="ARBA00048639"/>
    </source>
</evidence>
<evidence type="ECO:0000313" key="13">
    <source>
        <dbReference type="EMBL" id="KTD16036.1"/>
    </source>
</evidence>
<feature type="binding site" evidence="11">
    <location>
        <position position="133"/>
    </location>
    <ligand>
        <name>FMN</name>
        <dbReference type="ChEBI" id="CHEBI:58210"/>
    </ligand>
</feature>
<feature type="binding site" evidence="11">
    <location>
        <begin position="105"/>
        <end position="109"/>
    </location>
    <ligand>
        <name>substrate</name>
    </ligand>
</feature>
<accession>A0A0W0V7F6</accession>
<evidence type="ECO:0000313" key="14">
    <source>
        <dbReference type="Proteomes" id="UP000054761"/>
    </source>
</evidence>
<evidence type="ECO:0000256" key="6">
    <source>
        <dbReference type="ARBA" id="ARBA00022643"/>
    </source>
</evidence>
<dbReference type="NCBIfam" id="NF003645">
    <property type="entry name" value="PRK05286.1-2"/>
    <property type="match status" value="1"/>
</dbReference>
<dbReference type="NCBIfam" id="NF003644">
    <property type="entry name" value="PRK05286.1-1"/>
    <property type="match status" value="1"/>
</dbReference>
<protein>
    <recommendedName>
        <fullName evidence="11">Dihydroorotate dehydrogenase (quinone)</fullName>
        <ecNumber evidence="11">1.3.5.2</ecNumber>
    </recommendedName>
    <alternativeName>
        <fullName evidence="11">DHOdehase</fullName>
        <shortName evidence="11">DHOD</shortName>
        <shortName evidence="11">DHODase</shortName>
    </alternativeName>
    <alternativeName>
        <fullName evidence="11">Dihydroorotate oxidase</fullName>
    </alternativeName>
</protein>
<dbReference type="GO" id="GO:0005737">
    <property type="term" value="C:cytoplasm"/>
    <property type="evidence" value="ECO:0007669"/>
    <property type="project" value="InterPro"/>
</dbReference>
<keyword evidence="6 11" id="KW-0288">FMN</keyword>
<dbReference type="EC" id="1.3.5.2" evidence="11"/>
<dbReference type="PIRSF" id="PIRSF000164">
    <property type="entry name" value="DHO_oxidase"/>
    <property type="match status" value="1"/>
</dbReference>
<evidence type="ECO:0000256" key="1">
    <source>
        <dbReference type="ARBA" id="ARBA00003125"/>
    </source>
</evidence>
<dbReference type="PANTHER" id="PTHR48109:SF4">
    <property type="entry name" value="DIHYDROOROTATE DEHYDROGENASE (QUINONE), MITOCHONDRIAL"/>
    <property type="match status" value="1"/>
</dbReference>
<dbReference type="STRING" id="454.Lisr_2183"/>
<proteinExistence type="inferred from homology"/>
<dbReference type="EMBL" id="LNYH01000126">
    <property type="protein sequence ID" value="KTD16036.1"/>
    <property type="molecule type" value="Genomic_DNA"/>
</dbReference>
<dbReference type="PROSITE" id="PS00911">
    <property type="entry name" value="DHODEHASE_1"/>
    <property type="match status" value="1"/>
</dbReference>
<comment type="subcellular location">
    <subcellularLocation>
        <location evidence="11">Cell membrane</location>
        <topology evidence="11">Peripheral membrane protein</topology>
    </subcellularLocation>
    <subcellularLocation>
        <location evidence="2">Membrane</location>
    </subcellularLocation>
</comment>
<keyword evidence="7 11" id="KW-0665">Pyrimidine biosynthesis</keyword>
<dbReference type="NCBIfam" id="NF003646">
    <property type="entry name" value="PRK05286.1-4"/>
    <property type="match status" value="1"/>
</dbReference>